<dbReference type="OrthoDB" id="9936937at2759"/>
<feature type="domain" description="PEX14-like helix-turn-helix" evidence="3">
    <location>
        <begin position="2"/>
        <end position="66"/>
    </location>
</feature>
<dbReference type="PANTHER" id="PTHR36855:SF1">
    <property type="entry name" value="PEROXISOME MEMBRANE ANCHOR PROTEIN PEX14P N-TERMINAL DOMAIN-CONTAINING PROTEIN"/>
    <property type="match status" value="1"/>
</dbReference>
<proteinExistence type="predicted"/>
<sequence>MDQVFRQFEAYAFQQDPEFTRGLITVFPNTAYDAIPESDLLKAQWFYYSKTIKPFSWSEYQEWKATELNNEAQTTPQATSTAAAEPGPIAASDEAPKPQGFADLCEMIMTGQPIPGVRDIPDVVSDQPASAAALAPRPKPWEKH</sequence>
<comment type="caution">
    <text evidence="4">The sequence shown here is derived from an EMBL/GenBank/DDBJ whole genome shotgun (WGS) entry which is preliminary data.</text>
</comment>
<feature type="domain" description="Peroxisomal membrane protein PEX14-like KPWE" evidence="2">
    <location>
        <begin position="96"/>
        <end position="143"/>
    </location>
</feature>
<dbReference type="InterPro" id="IPR040554">
    <property type="entry name" value="KPWE_PEX14_dom"/>
</dbReference>
<dbReference type="InterPro" id="IPR058841">
    <property type="entry name" value="HTH_76"/>
</dbReference>
<dbReference type="Pfam" id="PF17733">
    <property type="entry name" value="KPWE_dom"/>
    <property type="match status" value="1"/>
</dbReference>
<dbReference type="EMBL" id="JANBQB010000140">
    <property type="protein sequence ID" value="KAJ1981058.1"/>
    <property type="molecule type" value="Genomic_DNA"/>
</dbReference>
<keyword evidence="5" id="KW-1185">Reference proteome</keyword>
<reference evidence="4" key="1">
    <citation type="submission" date="2022-07" db="EMBL/GenBank/DDBJ databases">
        <title>Phylogenomic reconstructions and comparative analyses of Kickxellomycotina fungi.</title>
        <authorList>
            <person name="Reynolds N.K."/>
            <person name="Stajich J.E."/>
            <person name="Barry K."/>
            <person name="Grigoriev I.V."/>
            <person name="Crous P."/>
            <person name="Smith M.E."/>
        </authorList>
    </citation>
    <scope>NUCLEOTIDE SEQUENCE</scope>
    <source>
        <strain evidence="4">RSA 567</strain>
    </source>
</reference>
<evidence type="ECO:0000259" key="3">
    <source>
        <dbReference type="Pfam" id="PF25871"/>
    </source>
</evidence>
<dbReference type="Proteomes" id="UP001151582">
    <property type="component" value="Unassembled WGS sequence"/>
</dbReference>
<evidence type="ECO:0000259" key="2">
    <source>
        <dbReference type="Pfam" id="PF17733"/>
    </source>
</evidence>
<gene>
    <name evidence="4" type="ORF">H4R34_002231</name>
</gene>
<feature type="compositionally biased region" description="Low complexity" evidence="1">
    <location>
        <begin position="71"/>
        <end position="86"/>
    </location>
</feature>
<dbReference type="AlphaFoldDB" id="A0A9W8B9W2"/>
<evidence type="ECO:0000256" key="1">
    <source>
        <dbReference type="SAM" id="MobiDB-lite"/>
    </source>
</evidence>
<name>A0A9W8B9W2_9FUNG</name>
<dbReference type="PANTHER" id="PTHR36855">
    <property type="entry name" value="CHROMOSOME 10, WHOLE GENOME SHOTGUN SEQUENCE"/>
    <property type="match status" value="1"/>
</dbReference>
<evidence type="ECO:0000313" key="4">
    <source>
        <dbReference type="EMBL" id="KAJ1981058.1"/>
    </source>
</evidence>
<feature type="region of interest" description="Disordered" evidence="1">
    <location>
        <begin position="68"/>
        <end position="98"/>
    </location>
</feature>
<accession>A0A9W8B9W2</accession>
<feature type="region of interest" description="Disordered" evidence="1">
    <location>
        <begin position="116"/>
        <end position="144"/>
    </location>
</feature>
<organism evidence="4 5">
    <name type="scientific">Dimargaris verticillata</name>
    <dbReference type="NCBI Taxonomy" id="2761393"/>
    <lineage>
        <taxon>Eukaryota</taxon>
        <taxon>Fungi</taxon>
        <taxon>Fungi incertae sedis</taxon>
        <taxon>Zoopagomycota</taxon>
        <taxon>Kickxellomycotina</taxon>
        <taxon>Dimargaritomycetes</taxon>
        <taxon>Dimargaritales</taxon>
        <taxon>Dimargaritaceae</taxon>
        <taxon>Dimargaris</taxon>
    </lineage>
</organism>
<protein>
    <submittedName>
        <fullName evidence="4">Uncharacterized protein</fullName>
    </submittedName>
</protein>
<evidence type="ECO:0000313" key="5">
    <source>
        <dbReference type="Proteomes" id="UP001151582"/>
    </source>
</evidence>
<dbReference type="Pfam" id="PF25871">
    <property type="entry name" value="HTH_76"/>
    <property type="match status" value="1"/>
</dbReference>